<dbReference type="AlphaFoldDB" id="A0A1T5EDV8"/>
<evidence type="ECO:0000256" key="6">
    <source>
        <dbReference type="ARBA" id="ARBA00023237"/>
    </source>
</evidence>
<comment type="subcellular location">
    <subcellularLocation>
        <location evidence="1 7">Cell outer membrane</location>
        <topology evidence="1 7">Multi-pass membrane protein</topology>
    </subcellularLocation>
</comment>
<dbReference type="Pfam" id="PF07715">
    <property type="entry name" value="Plug"/>
    <property type="match status" value="1"/>
</dbReference>
<dbReference type="Gene3D" id="2.40.170.20">
    <property type="entry name" value="TonB-dependent receptor, beta-barrel domain"/>
    <property type="match status" value="1"/>
</dbReference>
<feature type="domain" description="TonB-dependent receptor plug" evidence="8">
    <location>
        <begin position="219"/>
        <end position="352"/>
    </location>
</feature>
<evidence type="ECO:0000259" key="8">
    <source>
        <dbReference type="Pfam" id="PF07715"/>
    </source>
</evidence>
<evidence type="ECO:0000256" key="3">
    <source>
        <dbReference type="ARBA" id="ARBA00022452"/>
    </source>
</evidence>
<evidence type="ECO:0000256" key="7">
    <source>
        <dbReference type="PROSITE-ProRule" id="PRU01360"/>
    </source>
</evidence>
<dbReference type="InterPro" id="IPR039426">
    <property type="entry name" value="TonB-dep_rcpt-like"/>
</dbReference>
<keyword evidence="5 7" id="KW-0472">Membrane</keyword>
<dbReference type="InterPro" id="IPR023997">
    <property type="entry name" value="TonB-dep_OMP_SusC/RagA_CS"/>
</dbReference>
<evidence type="ECO:0000256" key="1">
    <source>
        <dbReference type="ARBA" id="ARBA00004571"/>
    </source>
</evidence>
<evidence type="ECO:0000256" key="5">
    <source>
        <dbReference type="ARBA" id="ARBA00023136"/>
    </source>
</evidence>
<comment type="similarity">
    <text evidence="7">Belongs to the TonB-dependent receptor family.</text>
</comment>
<sequence length="1131" mass="124886">MKHLSRRSIFLGRQKCANLIAKSSSLLLTALILQSNTNALAQKISLREQKTSLETVLNKISKQAGVGFVGDSNLINKDLIIQNINLQNASLTDALEAAFKNTNLTYTIKDKIVVYKLKGDSPSKSTDQQSIRGQVLGKNGEPLVGATITIKGQSQAVKTDEAGYFTLKNVSAGVILQISYLGYDTNEISARDNLKVQLQQSQQLLDEVAVSVGYGRVAKKDLTGAVSSISGKDIEHIPAATVDNVLMGRVSGVHVTKADGQPGGALRVQIRGTASITGDNEPLYVIDGVPMTADAPYISNVKNSISGGEVAGGFERGISPISNLNLDDVLSIDVLKDASASAIYGSRAANGVVIITTKNGIKSKKPQFTFDTYTGFSVARQPIVLNKEQFITYVTEAANNNPTHSVSKQILDKETPYFRNFDTDWIDEISRNAKNNNIHLSVRGGNESTLYYTSMSVMDQKGTELNSGFKRFAGKTNIEYSLSSKLKFGTNLNYNYSNSNVSMGLSRIAYQFRPDFPIFNDDGSFFTSPDRVTVNPVALSTSTNVGKSYGFIGTGYLEAMVTKDLVFKSSLTYGLTNYQQKQFTPRYIRISNENPNESGTGARGYRTSTYNIWENTLTYHKKWNDHFVNMIVGNSFQENRMDYDLAVGSGYPDDLILNNLSSAALPYDVQGYTTGNGLVSYFARGNYDYQKKYLLTLTSRLDGSSKFSDDHQYGFFPSGAIAWRVSSEKFMENLPFVNDLKARYSLGKTGKQNIGDYLWRGLYESTKYANQGGSYPSSLKNDKVKWEESLQQDLGLDFSLFKNKVYGSFGLYKKVTTGLLITVDMPGSSGYDRVVANVGKTSNKGWEAEINGLLIDKKDFKWTLGLVMTKNRNIVLEIGGNSFSNPAQRGALNDAVVMEGQPLGTFYGYKVAGIFQNQEEIDALNKLAPNGLYQLKGTAPGDFKYIDLNNDGVINDKDRAPIGDANADFFGGINNSFRIKNWQLSAQINYSLGNQLIWRLDQNQMSIFADRNYSEIVLNHWSSSNTNSDRPRAVIGDPNNNKRFSDYYVHDASYVKLSTLMLSYNIPQPVYEKWGLNAVQLYASGNNLFTLTKYPGVDPEANSNPGSIFMGEDRSTYPPSRSFTLGLKFNF</sequence>
<keyword evidence="4 7" id="KW-0812">Transmembrane</keyword>
<dbReference type="SUPFAM" id="SSF56935">
    <property type="entry name" value="Porins"/>
    <property type="match status" value="1"/>
</dbReference>
<keyword evidence="10" id="KW-1185">Reference proteome</keyword>
<dbReference type="Proteomes" id="UP000190150">
    <property type="component" value="Unassembled WGS sequence"/>
</dbReference>
<dbReference type="Pfam" id="PF13715">
    <property type="entry name" value="CarbopepD_reg_2"/>
    <property type="match status" value="1"/>
</dbReference>
<evidence type="ECO:0000256" key="4">
    <source>
        <dbReference type="ARBA" id="ARBA00022692"/>
    </source>
</evidence>
<organism evidence="9 10">
    <name type="scientific">Sphingobacterium nematocida</name>
    <dbReference type="NCBI Taxonomy" id="1513896"/>
    <lineage>
        <taxon>Bacteria</taxon>
        <taxon>Pseudomonadati</taxon>
        <taxon>Bacteroidota</taxon>
        <taxon>Sphingobacteriia</taxon>
        <taxon>Sphingobacteriales</taxon>
        <taxon>Sphingobacteriaceae</taxon>
        <taxon>Sphingobacterium</taxon>
    </lineage>
</organism>
<dbReference type="RefSeq" id="WP_176141052.1">
    <property type="nucleotide sequence ID" value="NZ_FUZF01000011.1"/>
</dbReference>
<dbReference type="GO" id="GO:0009279">
    <property type="term" value="C:cell outer membrane"/>
    <property type="evidence" value="ECO:0007669"/>
    <property type="project" value="UniProtKB-SubCell"/>
</dbReference>
<dbReference type="NCBIfam" id="TIGR04057">
    <property type="entry name" value="SusC_RagA_signa"/>
    <property type="match status" value="1"/>
</dbReference>
<evidence type="ECO:0000256" key="2">
    <source>
        <dbReference type="ARBA" id="ARBA00022448"/>
    </source>
</evidence>
<dbReference type="EMBL" id="FUZF01000011">
    <property type="protein sequence ID" value="SKB82307.1"/>
    <property type="molecule type" value="Genomic_DNA"/>
</dbReference>
<dbReference type="InterPro" id="IPR012910">
    <property type="entry name" value="Plug_dom"/>
</dbReference>
<dbReference type="PROSITE" id="PS52016">
    <property type="entry name" value="TONB_DEPENDENT_REC_3"/>
    <property type="match status" value="1"/>
</dbReference>
<keyword evidence="6 7" id="KW-0998">Cell outer membrane</keyword>
<dbReference type="Gene3D" id="2.170.130.10">
    <property type="entry name" value="TonB-dependent receptor, plug domain"/>
    <property type="match status" value="1"/>
</dbReference>
<accession>A0A1T5EDV8</accession>
<gene>
    <name evidence="9" type="ORF">SAMN05660841_02513</name>
</gene>
<dbReference type="InterPro" id="IPR037066">
    <property type="entry name" value="Plug_dom_sf"/>
</dbReference>
<evidence type="ECO:0000313" key="9">
    <source>
        <dbReference type="EMBL" id="SKB82307.1"/>
    </source>
</evidence>
<dbReference type="Gene3D" id="2.60.40.1120">
    <property type="entry name" value="Carboxypeptidase-like, regulatory domain"/>
    <property type="match status" value="1"/>
</dbReference>
<dbReference type="InterPro" id="IPR008969">
    <property type="entry name" value="CarboxyPept-like_regulatory"/>
</dbReference>
<dbReference type="InterPro" id="IPR036942">
    <property type="entry name" value="Beta-barrel_TonB_sf"/>
</dbReference>
<dbReference type="SUPFAM" id="SSF49464">
    <property type="entry name" value="Carboxypeptidase regulatory domain-like"/>
    <property type="match status" value="1"/>
</dbReference>
<keyword evidence="2 7" id="KW-0813">Transport</keyword>
<dbReference type="InterPro" id="IPR023996">
    <property type="entry name" value="TonB-dep_OMP_SusC/RagA"/>
</dbReference>
<protein>
    <submittedName>
        <fullName evidence="9">TonB-linked outer membrane protein, SusC/RagA family</fullName>
    </submittedName>
</protein>
<dbReference type="STRING" id="1513896.SAMN05660841_02513"/>
<keyword evidence="3 7" id="KW-1134">Transmembrane beta strand</keyword>
<name>A0A1T5EDV8_9SPHI</name>
<reference evidence="10" key="1">
    <citation type="submission" date="2017-02" db="EMBL/GenBank/DDBJ databases">
        <authorList>
            <person name="Varghese N."/>
            <person name="Submissions S."/>
        </authorList>
    </citation>
    <scope>NUCLEOTIDE SEQUENCE [LARGE SCALE GENOMIC DNA]</scope>
    <source>
        <strain evidence="10">DSM 24091</strain>
    </source>
</reference>
<dbReference type="NCBIfam" id="TIGR04056">
    <property type="entry name" value="OMP_RagA_SusC"/>
    <property type="match status" value="1"/>
</dbReference>
<proteinExistence type="inferred from homology"/>
<evidence type="ECO:0000313" key="10">
    <source>
        <dbReference type="Proteomes" id="UP000190150"/>
    </source>
</evidence>